<organism evidence="2 3">
    <name type="scientific">Methylobacillus flagellatus (strain ATCC 51484 / DSM 6875 / VKM B-1610 / KT)</name>
    <dbReference type="NCBI Taxonomy" id="265072"/>
    <lineage>
        <taxon>Bacteria</taxon>
        <taxon>Pseudomonadati</taxon>
        <taxon>Pseudomonadota</taxon>
        <taxon>Betaproteobacteria</taxon>
        <taxon>Nitrosomonadales</taxon>
        <taxon>Methylophilaceae</taxon>
        <taxon>Methylobacillus</taxon>
    </lineage>
</organism>
<protein>
    <submittedName>
        <fullName evidence="2">Uncharacterized protein</fullName>
    </submittedName>
</protein>
<dbReference type="STRING" id="265072.Mfla_2719"/>
<dbReference type="Proteomes" id="UP000002440">
    <property type="component" value="Chromosome"/>
</dbReference>
<accession>Q1GXQ5</accession>
<sequence>MRTKSRFRYLTLTELRIERCLAVIVGMFIGYWVTHFYLDPDEQQQSLFRIEHMIKACVPNSPDQFTTMRLVQRGMRHELLCEKQPVVMEHPLQPSAAVRRAI</sequence>
<evidence type="ECO:0000313" key="2">
    <source>
        <dbReference type="EMBL" id="ABE50982.1"/>
    </source>
</evidence>
<keyword evidence="1" id="KW-0812">Transmembrane</keyword>
<evidence type="ECO:0000313" key="3">
    <source>
        <dbReference type="Proteomes" id="UP000002440"/>
    </source>
</evidence>
<keyword evidence="3" id="KW-1185">Reference proteome</keyword>
<keyword evidence="1" id="KW-0472">Membrane</keyword>
<name>Q1GXQ5_METFK</name>
<reference evidence="2 3" key="1">
    <citation type="submission" date="2006-03" db="EMBL/GenBank/DDBJ databases">
        <title>Complete sequence of Methylobacillus flagellatus KT.</title>
        <authorList>
            <consortium name="US DOE Joint Genome Institute"/>
            <person name="Copeland A."/>
            <person name="Lucas S."/>
            <person name="Lapidus A."/>
            <person name="Barry K."/>
            <person name="Detter J.C."/>
            <person name="Glavina del Rio T."/>
            <person name="Hammon N."/>
            <person name="Israni S."/>
            <person name="Dalin E."/>
            <person name="Tice H."/>
            <person name="Pitluck S."/>
            <person name="Brettin T."/>
            <person name="Bruce D."/>
            <person name="Han C."/>
            <person name="Tapia R."/>
            <person name="Saunders E."/>
            <person name="Gilna P."/>
            <person name="Schmutz J."/>
            <person name="Larimer F."/>
            <person name="Land M."/>
            <person name="Kyrpides N."/>
            <person name="Anderson I."/>
            <person name="Richardson P."/>
        </authorList>
    </citation>
    <scope>NUCLEOTIDE SEQUENCE [LARGE SCALE GENOMIC DNA]</scope>
    <source>
        <strain evidence="3">KT / ATCC 51484 / DSM 6875</strain>
    </source>
</reference>
<dbReference type="RefSeq" id="WP_011480935.1">
    <property type="nucleotide sequence ID" value="NC_007947.1"/>
</dbReference>
<dbReference type="AlphaFoldDB" id="Q1GXQ5"/>
<dbReference type="EMBL" id="CP000284">
    <property type="protein sequence ID" value="ABE50982.1"/>
    <property type="molecule type" value="Genomic_DNA"/>
</dbReference>
<dbReference type="OrthoDB" id="137117at2"/>
<proteinExistence type="predicted"/>
<dbReference type="HOGENOM" id="CLU_2274047_0_0_4"/>
<evidence type="ECO:0000256" key="1">
    <source>
        <dbReference type="SAM" id="Phobius"/>
    </source>
</evidence>
<keyword evidence="1" id="KW-1133">Transmembrane helix</keyword>
<dbReference type="KEGG" id="mfa:Mfla_2719"/>
<gene>
    <name evidence="2" type="ordered locus">Mfla_2719</name>
</gene>
<feature type="transmembrane region" description="Helical" evidence="1">
    <location>
        <begin position="20"/>
        <end position="38"/>
    </location>
</feature>